<accession>A0A108U7F5</accession>
<keyword evidence="1" id="KW-1133">Transmembrane helix</keyword>
<comment type="caution">
    <text evidence="2">The sequence shown here is derived from an EMBL/GenBank/DDBJ whole genome shotgun (WGS) entry which is preliminary data.</text>
</comment>
<evidence type="ECO:0000313" key="2">
    <source>
        <dbReference type="EMBL" id="KWS03939.1"/>
    </source>
</evidence>
<name>A0A108U7F5_9GAMM</name>
<gene>
    <name evidence="2" type="ORF">AZ78_1488</name>
</gene>
<organism evidence="2 3">
    <name type="scientific">Lysobacter capsici AZ78</name>
    <dbReference type="NCBI Taxonomy" id="1444315"/>
    <lineage>
        <taxon>Bacteria</taxon>
        <taxon>Pseudomonadati</taxon>
        <taxon>Pseudomonadota</taxon>
        <taxon>Gammaproteobacteria</taxon>
        <taxon>Lysobacterales</taxon>
        <taxon>Lysobacteraceae</taxon>
        <taxon>Lysobacter</taxon>
    </lineage>
</organism>
<keyword evidence="1" id="KW-0472">Membrane</keyword>
<protein>
    <submittedName>
        <fullName evidence="2">Uncharacterized protein</fullName>
    </submittedName>
</protein>
<feature type="transmembrane region" description="Helical" evidence="1">
    <location>
        <begin position="24"/>
        <end position="43"/>
    </location>
</feature>
<proteinExistence type="predicted"/>
<keyword evidence="1" id="KW-0812">Transmembrane</keyword>
<dbReference type="EMBL" id="JAJA02000001">
    <property type="protein sequence ID" value="KWS03939.1"/>
    <property type="molecule type" value="Genomic_DNA"/>
</dbReference>
<sequence>MEANSRNVSDSRFNANPARESKRALPVVLAFAAVVALIAWSMLREYPLSGDEFKRVLKPPVGNSYGYWLLYRRDHGSYCFKTPHPMYFPDWRYCVPETEIELIRDGKAVEVNDHLGVGDVVLKPGRYPGAKREVL</sequence>
<dbReference type="RefSeq" id="WP_036101866.1">
    <property type="nucleotide sequence ID" value="NZ_JAJA02000001.1"/>
</dbReference>
<reference evidence="2 3" key="1">
    <citation type="journal article" date="2014" name="Genome Announc.">
        <title>Draft Genome Sequence of Lysobacter capsici AZ78, a Bacterium Antagonistic to Plant-Pathogenic Oomycetes.</title>
        <authorList>
            <person name="Puopolo G."/>
            <person name="Sonego P."/>
            <person name="Engelen K."/>
            <person name="Pertot I."/>
        </authorList>
    </citation>
    <scope>NUCLEOTIDE SEQUENCE [LARGE SCALE GENOMIC DNA]</scope>
    <source>
        <strain evidence="2 3">AZ78</strain>
    </source>
</reference>
<dbReference type="OrthoDB" id="9894173at2"/>
<evidence type="ECO:0000313" key="3">
    <source>
        <dbReference type="Proteomes" id="UP000023435"/>
    </source>
</evidence>
<keyword evidence="3" id="KW-1185">Reference proteome</keyword>
<dbReference type="AlphaFoldDB" id="A0A108U7F5"/>
<evidence type="ECO:0000256" key="1">
    <source>
        <dbReference type="SAM" id="Phobius"/>
    </source>
</evidence>
<dbReference type="Proteomes" id="UP000023435">
    <property type="component" value="Unassembled WGS sequence"/>
</dbReference>